<protein>
    <submittedName>
        <fullName evidence="1">Uncharacterized protein</fullName>
    </submittedName>
</protein>
<sequence length="394" mass="45802">MYYIIDSETGNRHPCAVAPRATIRNLREVFSMLDKGAEPCVAHVVFPTGETLDVKVPLRYRLNSLGRETVIIGGNLLFQKRLEIDIEHLARFQWGEAHKWDQGTMGIWWEAAGITDTSKPVDDETIERLHEAFPKTSLRGIVDRYRAQHYGHPTPSIYTLIDLALKANRPLTDQRPSKSGIAIEFKDNEYGRMGIARDKRTGQTWMWPPEEENDANEEFGVAPDDKADAFVSYRTVDGRRKTIKEMIEDIDDAEKKLGYSPTWSGPTTRRVEYGLDRYKAHRIEGLDRRDVRRALKEELERGGLPEDFHYPCHTDEGTVWCDWDCTQDRTEIMLKTKPTEPGTPWKTRQTGWLNRKTDEDGLRWWWWEDMEGREGKRLPSYQQALLDFIETTKE</sequence>
<gene>
    <name evidence="1" type="ORF">GA542_04245</name>
</gene>
<accession>A0A6I0VEJ6</accession>
<evidence type="ECO:0000313" key="1">
    <source>
        <dbReference type="EMBL" id="KAB6030088.1"/>
    </source>
</evidence>
<name>A0A6I0VEJ6_BIFAD</name>
<dbReference type="Proteomes" id="UP000470926">
    <property type="component" value="Unassembled WGS sequence"/>
</dbReference>
<dbReference type="AlphaFoldDB" id="A0A6I0VEJ6"/>
<comment type="caution">
    <text evidence="1">The sequence shown here is derived from an EMBL/GenBank/DDBJ whole genome shotgun (WGS) entry which is preliminary data.</text>
</comment>
<proteinExistence type="predicted"/>
<organism evidence="1 2">
    <name type="scientific">Bifidobacterium adolescentis</name>
    <dbReference type="NCBI Taxonomy" id="1680"/>
    <lineage>
        <taxon>Bacteria</taxon>
        <taxon>Bacillati</taxon>
        <taxon>Actinomycetota</taxon>
        <taxon>Actinomycetes</taxon>
        <taxon>Bifidobacteriales</taxon>
        <taxon>Bifidobacteriaceae</taxon>
        <taxon>Bifidobacterium</taxon>
    </lineage>
</organism>
<dbReference type="RefSeq" id="WP_055054396.1">
    <property type="nucleotide sequence ID" value="NZ_CZAA01000001.1"/>
</dbReference>
<reference evidence="1 2" key="1">
    <citation type="journal article" date="2019" name="Nat. Med.">
        <title>A library of human gut bacterial isolates paired with longitudinal multiomics data enables mechanistic microbiome research.</title>
        <authorList>
            <person name="Poyet M."/>
            <person name="Groussin M."/>
            <person name="Gibbons S.M."/>
            <person name="Avila-Pacheco J."/>
            <person name="Jiang X."/>
            <person name="Kearney S.M."/>
            <person name="Perrotta A.R."/>
            <person name="Berdy B."/>
            <person name="Zhao S."/>
            <person name="Lieberman T.D."/>
            <person name="Swanson P.K."/>
            <person name="Smith M."/>
            <person name="Roesemann S."/>
            <person name="Alexander J.E."/>
            <person name="Rich S.A."/>
            <person name="Livny J."/>
            <person name="Vlamakis H."/>
            <person name="Clish C."/>
            <person name="Bullock K."/>
            <person name="Deik A."/>
            <person name="Scott J."/>
            <person name="Pierce K.A."/>
            <person name="Xavier R.J."/>
            <person name="Alm E.J."/>
        </authorList>
    </citation>
    <scope>NUCLEOTIDE SEQUENCE [LARGE SCALE GENOMIC DNA]</scope>
    <source>
        <strain evidence="1 2">BIOML-A26</strain>
    </source>
</reference>
<dbReference type="EMBL" id="WDFR01000002">
    <property type="protein sequence ID" value="KAB6030088.1"/>
    <property type="molecule type" value="Genomic_DNA"/>
</dbReference>
<evidence type="ECO:0000313" key="2">
    <source>
        <dbReference type="Proteomes" id="UP000470926"/>
    </source>
</evidence>